<dbReference type="Proteomes" id="UP000232710">
    <property type="component" value="Segment"/>
</dbReference>
<protein>
    <submittedName>
        <fullName evidence="1">Uncharacterized protein</fullName>
    </submittedName>
</protein>
<keyword evidence="2" id="KW-1185">Reference proteome</keyword>
<sequence length="49" mass="5762">MEVKIMSKRKAKLSRKIDSIKVPILRECIHTEFSLFSIQPQIFLTRGFP</sequence>
<proteinExistence type="predicted"/>
<organismHost>
    <name type="scientific">Micromonas pusilla</name>
    <name type="common">Picoplanktonic green alga</name>
    <name type="synonym">Chromulina pusilla</name>
    <dbReference type="NCBI Taxonomy" id="38833"/>
</organismHost>
<gene>
    <name evidence="1" type="ORF">MPXG_00145</name>
</gene>
<dbReference type="EMBL" id="JF974320">
    <property type="protein sequence ID" value="AET84943.1"/>
    <property type="molecule type" value="Genomic_DNA"/>
</dbReference>
<organism evidence="1 2">
    <name type="scientific">Micromonas pusilla virus SP1</name>
    <name type="common">MpV-SP1</name>
    <dbReference type="NCBI Taxonomy" id="373996"/>
    <lineage>
        <taxon>Viruses</taxon>
        <taxon>Varidnaviria</taxon>
        <taxon>Bamfordvirae</taxon>
        <taxon>Nucleocytoviricota</taxon>
        <taxon>Megaviricetes</taxon>
        <taxon>Algavirales</taxon>
        <taxon>Phycodnaviridae</taxon>
        <taxon>Prasinovirus</taxon>
        <taxon>Prasinovirus micromonas</taxon>
    </lineage>
</organism>
<accession>G9E6B6</accession>
<reference evidence="1 2" key="1">
    <citation type="submission" date="2010-12" db="EMBL/GenBank/DDBJ databases">
        <title>The Genome Sequence of Micromonas pusilla virus SP1.</title>
        <authorList>
            <consortium name="The Broad Institute Genome Sequencing Platform"/>
            <person name="Henn M.R."/>
            <person name="Suttle C."/>
            <person name="Winget D."/>
            <person name="Chan A."/>
            <person name="Levin J."/>
            <person name="Malboeuf C."/>
            <person name="Casali M."/>
            <person name="Russ C."/>
            <person name="Lennon N."/>
            <person name="Chapman S.B."/>
            <person name="Erlich R."/>
            <person name="Young S.K."/>
            <person name="Yandava C."/>
            <person name="Zeng Q."/>
            <person name="Alvarado L."/>
            <person name="Anderson S."/>
            <person name="Berlin A."/>
            <person name="Chen Z."/>
            <person name="Freedman E."/>
            <person name="Gellesch M."/>
            <person name="Goldberg J."/>
            <person name="Green L."/>
            <person name="Griggs A."/>
            <person name="Gujja S."/>
            <person name="Heilman E.R."/>
            <person name="Heiman D."/>
            <person name="Hollinger A."/>
            <person name="Howarth C."/>
            <person name="Larson L."/>
            <person name="Mehta T."/>
            <person name="Pearson M."/>
            <person name="Roberts A."/>
            <person name="Ryan E."/>
            <person name="Saif S."/>
            <person name="Shea T."/>
            <person name="Shenoy N."/>
            <person name="Sisk P."/>
            <person name="Stolte C."/>
            <person name="Sykes S."/>
            <person name="White J."/>
            <person name="Haas B."/>
            <person name="Nusbaum C."/>
            <person name="Birren B."/>
        </authorList>
    </citation>
    <scope>NUCLEOTIDE SEQUENCE [LARGE SCALE GENOMIC DNA]</scope>
    <source>
        <strain evidence="1 2">SP1</strain>
    </source>
</reference>
<name>G9E6B6_MPSP1</name>
<evidence type="ECO:0000313" key="2">
    <source>
        <dbReference type="Proteomes" id="UP000232710"/>
    </source>
</evidence>
<evidence type="ECO:0000313" key="1">
    <source>
        <dbReference type="EMBL" id="AET84943.1"/>
    </source>
</evidence>